<dbReference type="Proteomes" id="UP000183995">
    <property type="component" value="Unassembled WGS sequence"/>
</dbReference>
<evidence type="ECO:0000313" key="2">
    <source>
        <dbReference type="Proteomes" id="UP000183995"/>
    </source>
</evidence>
<sequence>MQIAVYSTTRKIEVCSESAAGMARCKDGIVRQAIPYIAITAEFKGEWDTPQAMTAELDACIKRLLDTYNRSCGDN</sequence>
<gene>
    <name evidence="1" type="ORF">SAMN02745823_03773</name>
</gene>
<dbReference type="STRING" id="1123282.SAMN02745823_03773"/>
<organism evidence="1 2">
    <name type="scientific">Sporobacter termitidis DSM 10068</name>
    <dbReference type="NCBI Taxonomy" id="1123282"/>
    <lineage>
        <taxon>Bacteria</taxon>
        <taxon>Bacillati</taxon>
        <taxon>Bacillota</taxon>
        <taxon>Clostridia</taxon>
        <taxon>Eubacteriales</taxon>
        <taxon>Oscillospiraceae</taxon>
        <taxon>Sporobacter</taxon>
    </lineage>
</organism>
<dbReference type="RefSeq" id="WP_073083081.1">
    <property type="nucleotide sequence ID" value="NZ_FQXV01000022.1"/>
</dbReference>
<reference evidence="1 2" key="1">
    <citation type="submission" date="2016-11" db="EMBL/GenBank/DDBJ databases">
        <authorList>
            <person name="Jaros S."/>
            <person name="Januszkiewicz K."/>
            <person name="Wedrychowicz H."/>
        </authorList>
    </citation>
    <scope>NUCLEOTIDE SEQUENCE [LARGE SCALE GENOMIC DNA]</scope>
    <source>
        <strain evidence="1 2">DSM 10068</strain>
    </source>
</reference>
<dbReference type="AlphaFoldDB" id="A0A1M5ZHZ1"/>
<accession>A0A1M5ZHZ1</accession>
<proteinExistence type="predicted"/>
<evidence type="ECO:0000313" key="1">
    <source>
        <dbReference type="EMBL" id="SHI23850.1"/>
    </source>
</evidence>
<keyword evidence="2" id="KW-1185">Reference proteome</keyword>
<dbReference type="EMBL" id="FQXV01000022">
    <property type="protein sequence ID" value="SHI23850.1"/>
    <property type="molecule type" value="Genomic_DNA"/>
</dbReference>
<name>A0A1M5ZHZ1_9FIRM</name>
<protein>
    <submittedName>
        <fullName evidence="1">Uncharacterized protein</fullName>
    </submittedName>
</protein>